<evidence type="ECO:0000313" key="4">
    <source>
        <dbReference type="Proteomes" id="UP001164803"/>
    </source>
</evidence>
<reference evidence="3" key="1">
    <citation type="submission" date="2022-08" db="EMBL/GenBank/DDBJ databases">
        <title>Alicyclobacillus dauci DSM2870, complete genome.</title>
        <authorList>
            <person name="Wang Q."/>
            <person name="Cai R."/>
            <person name="Wang Z."/>
        </authorList>
    </citation>
    <scope>NUCLEOTIDE SEQUENCE</scope>
    <source>
        <strain evidence="3">DSM 28700</strain>
    </source>
</reference>
<keyword evidence="1" id="KW-1133">Transmembrane helix</keyword>
<dbReference type="Proteomes" id="UP001164803">
    <property type="component" value="Chromosome"/>
</dbReference>
<dbReference type="Pfam" id="PF25231">
    <property type="entry name" value="DUF7847"/>
    <property type="match status" value="1"/>
</dbReference>
<sequence>MHIQRPRSVREVFAYSLVLYRRRIGFLLGAAVCILLPYLIFTAYVRTHFLAASEQDMQQFMTTVENDGNASASQLFSSLPHGSELWLGVLIIVYVFIAMPLLMGVIAHMTALWETREQEVKLHEAGNLSFHRLWANITTIFLIAVIYIVVSSVYMLLVSLVTSVLAGVSGILGAIVGVLGTIAFVIGMVWYIIRSAFTPIIVVEENLSLVRAIRRSFELTRYQTRRLLGFFIMLLIVVFVVETFMSLIGDLIFYTPGGALMVSTVVSIVVTPFAYVVISMMYLDLRIRKEK</sequence>
<protein>
    <recommendedName>
        <fullName evidence="2">DUF7847 domain-containing protein</fullName>
    </recommendedName>
</protein>
<feature type="domain" description="DUF7847" evidence="2">
    <location>
        <begin position="72"/>
        <end position="283"/>
    </location>
</feature>
<gene>
    <name evidence="3" type="ORF">NZD86_06385</name>
</gene>
<dbReference type="InterPro" id="IPR057169">
    <property type="entry name" value="DUF7847"/>
</dbReference>
<feature type="transmembrane region" description="Helical" evidence="1">
    <location>
        <begin position="133"/>
        <end position="157"/>
    </location>
</feature>
<feature type="transmembrane region" description="Helical" evidence="1">
    <location>
        <begin position="24"/>
        <end position="45"/>
    </location>
</feature>
<proteinExistence type="predicted"/>
<dbReference type="EMBL" id="CP104064">
    <property type="protein sequence ID" value="WAH38112.1"/>
    <property type="molecule type" value="Genomic_DNA"/>
</dbReference>
<feature type="transmembrane region" description="Helical" evidence="1">
    <location>
        <begin position="260"/>
        <end position="283"/>
    </location>
</feature>
<evidence type="ECO:0000313" key="3">
    <source>
        <dbReference type="EMBL" id="WAH38112.1"/>
    </source>
</evidence>
<name>A0ABY6Z5F2_9BACL</name>
<feature type="transmembrane region" description="Helical" evidence="1">
    <location>
        <begin position="227"/>
        <end position="248"/>
    </location>
</feature>
<accession>A0ABY6Z5F2</accession>
<feature type="transmembrane region" description="Helical" evidence="1">
    <location>
        <begin position="85"/>
        <end position="112"/>
    </location>
</feature>
<keyword evidence="1" id="KW-0472">Membrane</keyword>
<keyword evidence="1" id="KW-0812">Transmembrane</keyword>
<keyword evidence="4" id="KW-1185">Reference proteome</keyword>
<feature type="transmembrane region" description="Helical" evidence="1">
    <location>
        <begin position="163"/>
        <end position="193"/>
    </location>
</feature>
<evidence type="ECO:0000256" key="1">
    <source>
        <dbReference type="SAM" id="Phobius"/>
    </source>
</evidence>
<dbReference type="RefSeq" id="WP_268045670.1">
    <property type="nucleotide sequence ID" value="NZ_CP104064.1"/>
</dbReference>
<evidence type="ECO:0000259" key="2">
    <source>
        <dbReference type="Pfam" id="PF25231"/>
    </source>
</evidence>
<organism evidence="3 4">
    <name type="scientific">Alicyclobacillus dauci</name>
    <dbReference type="NCBI Taxonomy" id="1475485"/>
    <lineage>
        <taxon>Bacteria</taxon>
        <taxon>Bacillati</taxon>
        <taxon>Bacillota</taxon>
        <taxon>Bacilli</taxon>
        <taxon>Bacillales</taxon>
        <taxon>Alicyclobacillaceae</taxon>
        <taxon>Alicyclobacillus</taxon>
    </lineage>
</organism>